<name>A0A369LGA6_9ACTN</name>
<gene>
    <name evidence="1" type="ORF">C1881_06595</name>
</gene>
<evidence type="ECO:0000313" key="2">
    <source>
        <dbReference type="Proteomes" id="UP000253975"/>
    </source>
</evidence>
<dbReference type="EMBL" id="PPTO01000009">
    <property type="protein sequence ID" value="RDB58224.1"/>
    <property type="molecule type" value="Genomic_DNA"/>
</dbReference>
<dbReference type="Proteomes" id="UP000253975">
    <property type="component" value="Unassembled WGS sequence"/>
</dbReference>
<reference evidence="1 2" key="1">
    <citation type="journal article" date="2018" name="Elife">
        <title>Discovery and characterization of a prevalent human gut bacterial enzyme sufficient for the inactivation of a family of plant toxins.</title>
        <authorList>
            <person name="Koppel N."/>
            <person name="Bisanz J.E."/>
            <person name="Pandelia M.E."/>
            <person name="Turnbaugh P.J."/>
            <person name="Balskus E.P."/>
        </authorList>
    </citation>
    <scope>NUCLEOTIDE SEQUENCE [LARGE SCALE GENOMIC DNA]</scope>
    <source>
        <strain evidence="1 2">OB21 GAM31</strain>
    </source>
</reference>
<proteinExistence type="predicted"/>
<evidence type="ECO:0000313" key="1">
    <source>
        <dbReference type="EMBL" id="RDB58224.1"/>
    </source>
</evidence>
<sequence length="64" mass="7158">MNTDGFQKARAEPYATATQGLLSCAKRTVASRGLGRALRAKPKPWQDTNRWYTLLKAYEEGLVT</sequence>
<accession>A0A369LGA6</accession>
<comment type="caution">
    <text evidence="1">The sequence shown here is derived from an EMBL/GenBank/DDBJ whole genome shotgun (WGS) entry which is preliminary data.</text>
</comment>
<organism evidence="1 2">
    <name type="scientific">Slackia isoflavoniconvertens</name>
    <dbReference type="NCBI Taxonomy" id="572010"/>
    <lineage>
        <taxon>Bacteria</taxon>
        <taxon>Bacillati</taxon>
        <taxon>Actinomycetota</taxon>
        <taxon>Coriobacteriia</taxon>
        <taxon>Eggerthellales</taxon>
        <taxon>Eggerthellaceae</taxon>
        <taxon>Slackia</taxon>
    </lineage>
</organism>
<dbReference type="AlphaFoldDB" id="A0A369LGA6"/>
<protein>
    <submittedName>
        <fullName evidence="1">Uncharacterized protein</fullName>
    </submittedName>
</protein>